<dbReference type="InterPro" id="IPR015955">
    <property type="entry name" value="Lactate_DH/Glyco_Ohase_4_C"/>
</dbReference>
<proteinExistence type="predicted"/>
<evidence type="ECO:0000259" key="7">
    <source>
        <dbReference type="Pfam" id="PF11975"/>
    </source>
</evidence>
<dbReference type="Proteomes" id="UP001208364">
    <property type="component" value="Unassembled WGS sequence"/>
</dbReference>
<evidence type="ECO:0000256" key="6">
    <source>
        <dbReference type="ARBA" id="ARBA00023295"/>
    </source>
</evidence>
<protein>
    <submittedName>
        <fullName evidence="8">6-phospho-beta-glucosidase</fullName>
    </submittedName>
</protein>
<feature type="domain" description="Glycosyl hydrolase family 4 C-terminal" evidence="7">
    <location>
        <begin position="2"/>
        <end position="106"/>
    </location>
</feature>
<dbReference type="InterPro" id="IPR001088">
    <property type="entry name" value="Glyco_hydro_4"/>
</dbReference>
<keyword evidence="4" id="KW-0520">NAD</keyword>
<dbReference type="InterPro" id="IPR022616">
    <property type="entry name" value="Glyco_hydro_4_C"/>
</dbReference>
<dbReference type="Gene3D" id="3.90.110.10">
    <property type="entry name" value="Lactate dehydrogenase/glycoside hydrolase, family 4, C-terminal"/>
    <property type="match status" value="1"/>
</dbReference>
<dbReference type="EMBL" id="JAOQJR010000006">
    <property type="protein sequence ID" value="MCU6738592.1"/>
    <property type="molecule type" value="Genomic_DNA"/>
</dbReference>
<keyword evidence="5" id="KW-0464">Manganese</keyword>
<name>A0ABT2SUS9_9FIRM</name>
<comment type="caution">
    <text evidence="8">The sequence shown here is derived from an EMBL/GenBank/DDBJ whole genome shotgun (WGS) entry which is preliminary data.</text>
</comment>
<evidence type="ECO:0000256" key="2">
    <source>
        <dbReference type="ARBA" id="ARBA00022723"/>
    </source>
</evidence>
<gene>
    <name evidence="8" type="ORF">OCV55_07845</name>
</gene>
<evidence type="ECO:0000256" key="4">
    <source>
        <dbReference type="ARBA" id="ARBA00023027"/>
    </source>
</evidence>
<dbReference type="SUPFAM" id="SSF56327">
    <property type="entry name" value="LDH C-terminal domain-like"/>
    <property type="match status" value="1"/>
</dbReference>
<organism evidence="8 9">
    <name type="scientific">[Clostridium] ammoniilyticum</name>
    <dbReference type="NCBI Taxonomy" id="2981784"/>
    <lineage>
        <taxon>Bacteria</taxon>
        <taxon>Bacillati</taxon>
        <taxon>Bacillota</taxon>
        <taxon>Erysipelotrichia</taxon>
        <taxon>Erysipelotrichales</taxon>
        <taxon>Coprobacillaceae</taxon>
        <taxon>Faecalibacillus</taxon>
    </lineage>
</organism>
<dbReference type="PANTHER" id="PTHR32092">
    <property type="entry name" value="6-PHOSPHO-BETA-GLUCOSIDASE-RELATED"/>
    <property type="match status" value="1"/>
</dbReference>
<feature type="non-terminal residue" evidence="8">
    <location>
        <position position="1"/>
    </location>
</feature>
<keyword evidence="2" id="KW-0479">Metal-binding</keyword>
<keyword evidence="9" id="KW-1185">Reference proteome</keyword>
<comment type="cofactor">
    <cofactor evidence="1">
        <name>NAD(+)</name>
        <dbReference type="ChEBI" id="CHEBI:57540"/>
    </cofactor>
</comment>
<reference evidence="8 9" key="1">
    <citation type="journal article" date="2021" name="ISME Commun">
        <title>Automated analysis of genomic sequences facilitates high-throughput and comprehensive description of bacteria.</title>
        <authorList>
            <person name="Hitch T.C.A."/>
        </authorList>
    </citation>
    <scope>NUCLEOTIDE SEQUENCE [LARGE SCALE GENOMIC DNA]</scope>
    <source>
        <strain evidence="8 9">H4_15</strain>
    </source>
</reference>
<evidence type="ECO:0000256" key="3">
    <source>
        <dbReference type="ARBA" id="ARBA00022801"/>
    </source>
</evidence>
<evidence type="ECO:0000256" key="1">
    <source>
        <dbReference type="ARBA" id="ARBA00001911"/>
    </source>
</evidence>
<keyword evidence="6" id="KW-0326">Glycosidase</keyword>
<dbReference type="PANTHER" id="PTHR32092:SF5">
    <property type="entry name" value="6-PHOSPHO-BETA-GLUCOSIDASE"/>
    <property type="match status" value="1"/>
</dbReference>
<sequence length="157" mass="16763">LAKRGGAHYSDAACETIASIYGNKLSHIVVTTKNNGSVPDLPADCAVEVSAYIGSTGARAIAFGPLQPAQRGWLQCMKNMELCVEEAAVTGDYGLLMQAFILNPQTVSGQKMVNVLNELLIAHEKYLPQFADKIAELKAAGVTIKDDVARELTEKGL</sequence>
<evidence type="ECO:0000256" key="5">
    <source>
        <dbReference type="ARBA" id="ARBA00023211"/>
    </source>
</evidence>
<dbReference type="Pfam" id="PF11975">
    <property type="entry name" value="Glyco_hydro_4C"/>
    <property type="match status" value="1"/>
</dbReference>
<keyword evidence="3" id="KW-0378">Hydrolase</keyword>
<evidence type="ECO:0000313" key="9">
    <source>
        <dbReference type="Proteomes" id="UP001208364"/>
    </source>
</evidence>
<evidence type="ECO:0000313" key="8">
    <source>
        <dbReference type="EMBL" id="MCU6738592.1"/>
    </source>
</evidence>
<accession>A0ABT2SUS9</accession>